<dbReference type="GO" id="GO:0016853">
    <property type="term" value="F:isomerase activity"/>
    <property type="evidence" value="ECO:0007669"/>
    <property type="project" value="UniProtKB-KW"/>
</dbReference>
<dbReference type="RefSeq" id="WP_090499958.1">
    <property type="nucleotide sequence ID" value="NZ_FNCH01000008.1"/>
</dbReference>
<dbReference type="OrthoDB" id="634996at2"/>
<reference evidence="5" key="1">
    <citation type="submission" date="2016-10" db="EMBL/GenBank/DDBJ databases">
        <authorList>
            <person name="Varghese N."/>
            <person name="Submissions S."/>
        </authorList>
    </citation>
    <scope>NUCLEOTIDE SEQUENCE [LARGE SCALE GENOMIC DNA]</scope>
    <source>
        <strain evidence="5">DSM 17933</strain>
    </source>
</reference>
<dbReference type="AlphaFoldDB" id="A0A1G7VBX5"/>
<accession>A0A1G7VBX5</accession>
<sequence>MRKITVFIALLFTGLSVYSQQAKPPYQASLDSMKLFIDLSKKEDILNRLSKAHQNDNFGQYYATMAENFVVAKKSAKALSYFNKIDKTARIMYVETIATGIMAYDLKAAETLVQQELNNPTNAREERLFLLQLYSQVMDKKGDHNKAFVAIKEVYEQAAKKSAGLTAQYYYLMSKTGRYQEALPELEKAVLSGLANDDVKTELKNAYAKVHPEKDSNAYLAALISQFDDKYKSEIAAKMISEQAPEFKVKDINGKEVSLSDFKGKTIILDFWATWCGPCKKSLPAMQMLVKKYKNDPNVKFLFIHTWETSPSPQADATNYLLTHNLDLPLYMDLKDPVAKKNTAVTSFGVSGIPAKFVIDGNGKIRFKELGLLWPNDAAVRELSTMIEMSR</sequence>
<dbReference type="Pfam" id="PF00578">
    <property type="entry name" value="AhpC-TSA"/>
    <property type="match status" value="1"/>
</dbReference>
<dbReference type="InterPro" id="IPR013766">
    <property type="entry name" value="Thioredoxin_domain"/>
</dbReference>
<dbReference type="STRING" id="405671.SAMN05421827_10829"/>
<evidence type="ECO:0000259" key="3">
    <source>
        <dbReference type="PROSITE" id="PS51352"/>
    </source>
</evidence>
<dbReference type="PANTHER" id="PTHR42852">
    <property type="entry name" value="THIOL:DISULFIDE INTERCHANGE PROTEIN DSBE"/>
    <property type="match status" value="1"/>
</dbReference>
<dbReference type="PROSITE" id="PS51352">
    <property type="entry name" value="THIOREDOXIN_2"/>
    <property type="match status" value="1"/>
</dbReference>
<keyword evidence="4" id="KW-0413">Isomerase</keyword>
<dbReference type="InterPro" id="IPR036249">
    <property type="entry name" value="Thioredoxin-like_sf"/>
</dbReference>
<dbReference type="PROSITE" id="PS00194">
    <property type="entry name" value="THIOREDOXIN_1"/>
    <property type="match status" value="1"/>
</dbReference>
<dbReference type="EMBL" id="FNCH01000008">
    <property type="protein sequence ID" value="SDG57322.1"/>
    <property type="molecule type" value="Genomic_DNA"/>
</dbReference>
<dbReference type="InterPro" id="IPR000866">
    <property type="entry name" value="AhpC/TSA"/>
</dbReference>
<keyword evidence="5" id="KW-1185">Reference proteome</keyword>
<protein>
    <submittedName>
        <fullName evidence="4">Thiol-disulfide isomerase or thioredoxin</fullName>
    </submittedName>
</protein>
<evidence type="ECO:0000313" key="4">
    <source>
        <dbReference type="EMBL" id="SDG57322.1"/>
    </source>
</evidence>
<dbReference type="InterPro" id="IPR050553">
    <property type="entry name" value="Thioredoxin_ResA/DsbE_sf"/>
</dbReference>
<dbReference type="SUPFAM" id="SSF52833">
    <property type="entry name" value="Thioredoxin-like"/>
    <property type="match status" value="1"/>
</dbReference>
<evidence type="ECO:0000256" key="1">
    <source>
        <dbReference type="ARBA" id="ARBA00023284"/>
    </source>
</evidence>
<dbReference type="GO" id="GO:0016209">
    <property type="term" value="F:antioxidant activity"/>
    <property type="evidence" value="ECO:0007669"/>
    <property type="project" value="InterPro"/>
</dbReference>
<dbReference type="GO" id="GO:0016491">
    <property type="term" value="F:oxidoreductase activity"/>
    <property type="evidence" value="ECO:0007669"/>
    <property type="project" value="InterPro"/>
</dbReference>
<feature type="signal peptide" evidence="2">
    <location>
        <begin position="1"/>
        <end position="22"/>
    </location>
</feature>
<dbReference type="PANTHER" id="PTHR42852:SF13">
    <property type="entry name" value="PROTEIN DIPZ"/>
    <property type="match status" value="1"/>
</dbReference>
<name>A0A1G7VBX5_9SPHI</name>
<feature type="chain" id="PRO_5011591759" evidence="2">
    <location>
        <begin position="23"/>
        <end position="391"/>
    </location>
</feature>
<organism evidence="4 5">
    <name type="scientific">Pedobacter terrae</name>
    <dbReference type="NCBI Taxonomy" id="405671"/>
    <lineage>
        <taxon>Bacteria</taxon>
        <taxon>Pseudomonadati</taxon>
        <taxon>Bacteroidota</taxon>
        <taxon>Sphingobacteriia</taxon>
        <taxon>Sphingobacteriales</taxon>
        <taxon>Sphingobacteriaceae</taxon>
        <taxon>Pedobacter</taxon>
    </lineage>
</organism>
<dbReference type="Proteomes" id="UP000199643">
    <property type="component" value="Unassembled WGS sequence"/>
</dbReference>
<dbReference type="Gene3D" id="3.40.30.10">
    <property type="entry name" value="Glutaredoxin"/>
    <property type="match status" value="1"/>
</dbReference>
<dbReference type="InterPro" id="IPR017937">
    <property type="entry name" value="Thioredoxin_CS"/>
</dbReference>
<evidence type="ECO:0000313" key="5">
    <source>
        <dbReference type="Proteomes" id="UP000199643"/>
    </source>
</evidence>
<proteinExistence type="predicted"/>
<gene>
    <name evidence="4" type="ORF">SAMN05421827_10829</name>
</gene>
<feature type="domain" description="Thioredoxin" evidence="3">
    <location>
        <begin position="238"/>
        <end position="391"/>
    </location>
</feature>
<keyword evidence="2" id="KW-0732">Signal</keyword>
<keyword evidence="1" id="KW-0676">Redox-active center</keyword>
<dbReference type="CDD" id="cd02966">
    <property type="entry name" value="TlpA_like_family"/>
    <property type="match status" value="1"/>
</dbReference>
<evidence type="ECO:0000256" key="2">
    <source>
        <dbReference type="SAM" id="SignalP"/>
    </source>
</evidence>